<keyword evidence="9 15" id="KW-0067">ATP-binding</keyword>
<dbReference type="GO" id="GO:0004637">
    <property type="term" value="F:phosphoribosylamine-glycine ligase activity"/>
    <property type="evidence" value="ECO:0007669"/>
    <property type="project" value="UniProtKB-UniRule"/>
</dbReference>
<dbReference type="Gene3D" id="3.90.600.10">
    <property type="entry name" value="Phosphoribosylglycinamide synthetase, C-terminal domain"/>
    <property type="match status" value="1"/>
</dbReference>
<evidence type="ECO:0000259" key="16">
    <source>
        <dbReference type="PROSITE" id="PS50975"/>
    </source>
</evidence>
<evidence type="ECO:0000256" key="8">
    <source>
        <dbReference type="ARBA" id="ARBA00022755"/>
    </source>
</evidence>
<dbReference type="InterPro" id="IPR020560">
    <property type="entry name" value="PRibGlycinamide_synth_C-dom"/>
</dbReference>
<comment type="similarity">
    <text evidence="11 14">Belongs to the GARS family.</text>
</comment>
<dbReference type="Gene3D" id="3.40.50.20">
    <property type="match status" value="1"/>
</dbReference>
<proteinExistence type="inferred from homology"/>
<keyword evidence="5 14" id="KW-0436">Ligase</keyword>
<dbReference type="InterPro" id="IPR020561">
    <property type="entry name" value="PRibGlycinamid_synth_ATP-grasp"/>
</dbReference>
<dbReference type="InterPro" id="IPR020562">
    <property type="entry name" value="PRibGlycinamide_synth_N"/>
</dbReference>
<dbReference type="GO" id="GO:0009113">
    <property type="term" value="P:purine nucleobase biosynthetic process"/>
    <property type="evidence" value="ECO:0007669"/>
    <property type="project" value="InterPro"/>
</dbReference>
<evidence type="ECO:0000256" key="5">
    <source>
        <dbReference type="ARBA" id="ARBA00022598"/>
    </source>
</evidence>
<evidence type="ECO:0000256" key="12">
    <source>
        <dbReference type="ARBA" id="ARBA00042242"/>
    </source>
</evidence>
<evidence type="ECO:0000256" key="7">
    <source>
        <dbReference type="ARBA" id="ARBA00022741"/>
    </source>
</evidence>
<evidence type="ECO:0000256" key="4">
    <source>
        <dbReference type="ARBA" id="ARBA00013255"/>
    </source>
</evidence>
<feature type="domain" description="ATP-grasp" evidence="16">
    <location>
        <begin position="107"/>
        <end position="313"/>
    </location>
</feature>
<dbReference type="InterPro" id="IPR037123">
    <property type="entry name" value="PRibGlycinamide_synth_C_sf"/>
</dbReference>
<dbReference type="SUPFAM" id="SSF52440">
    <property type="entry name" value="PreATP-grasp domain"/>
    <property type="match status" value="1"/>
</dbReference>
<name>A0A9X8S8K7_9BACI</name>
<dbReference type="Gene3D" id="3.30.470.20">
    <property type="entry name" value="ATP-grasp fold, B domain"/>
    <property type="match status" value="1"/>
</dbReference>
<evidence type="ECO:0000256" key="6">
    <source>
        <dbReference type="ARBA" id="ARBA00022723"/>
    </source>
</evidence>
<dbReference type="Pfam" id="PF01071">
    <property type="entry name" value="GARS_A"/>
    <property type="match status" value="1"/>
</dbReference>
<evidence type="ECO:0000313" key="18">
    <source>
        <dbReference type="Proteomes" id="UP000194435"/>
    </source>
</evidence>
<evidence type="ECO:0000256" key="2">
    <source>
        <dbReference type="ARBA" id="ARBA00001946"/>
    </source>
</evidence>
<dbReference type="GO" id="GO:0046872">
    <property type="term" value="F:metal ion binding"/>
    <property type="evidence" value="ECO:0007669"/>
    <property type="project" value="UniProtKB-KW"/>
</dbReference>
<dbReference type="InterPro" id="IPR020559">
    <property type="entry name" value="PRibGlycinamide_synth_CS"/>
</dbReference>
<dbReference type="PROSITE" id="PS00184">
    <property type="entry name" value="GARS"/>
    <property type="match status" value="1"/>
</dbReference>
<dbReference type="InterPro" id="IPR011761">
    <property type="entry name" value="ATP-grasp"/>
</dbReference>
<reference evidence="17 18" key="1">
    <citation type="submission" date="2017-04" db="EMBL/GenBank/DDBJ databases">
        <authorList>
            <person name="Criscuolo A."/>
        </authorList>
    </citation>
    <scope>NUCLEOTIDE SEQUENCE [LARGE SCALE GENOMIC DNA]</scope>
    <source>
        <strain evidence="17">16-00221</strain>
    </source>
</reference>
<dbReference type="InterPro" id="IPR000115">
    <property type="entry name" value="PRibGlycinamide_synth"/>
</dbReference>
<comment type="pathway">
    <text evidence="3 14">Purine metabolism; IMP biosynthesis via de novo pathway; N(1)-(5-phospho-D-ribosyl)glycinamide from 5-phospho-alpha-D-ribose 1-diphosphate: step 2/2.</text>
</comment>
<dbReference type="SMART" id="SM01209">
    <property type="entry name" value="GARS_A"/>
    <property type="match status" value="1"/>
</dbReference>
<dbReference type="HAMAP" id="MF_00138">
    <property type="entry name" value="GARS"/>
    <property type="match status" value="1"/>
</dbReference>
<evidence type="ECO:0000256" key="9">
    <source>
        <dbReference type="ARBA" id="ARBA00022840"/>
    </source>
</evidence>
<dbReference type="Proteomes" id="UP000194435">
    <property type="component" value="Unassembled WGS sequence"/>
</dbReference>
<dbReference type="Pfam" id="PF02843">
    <property type="entry name" value="GARS_C"/>
    <property type="match status" value="1"/>
</dbReference>
<dbReference type="AlphaFoldDB" id="A0A9X8S8K7"/>
<dbReference type="PANTHER" id="PTHR43472:SF1">
    <property type="entry name" value="PHOSPHORIBOSYLAMINE--GLYCINE LIGASE, CHLOROPLASTIC"/>
    <property type="match status" value="1"/>
</dbReference>
<dbReference type="SUPFAM" id="SSF51246">
    <property type="entry name" value="Rudiment single hybrid motif"/>
    <property type="match status" value="1"/>
</dbReference>
<evidence type="ECO:0000256" key="1">
    <source>
        <dbReference type="ARBA" id="ARBA00001936"/>
    </source>
</evidence>
<dbReference type="PANTHER" id="PTHR43472">
    <property type="entry name" value="PHOSPHORIBOSYLAMINE--GLYCINE LIGASE"/>
    <property type="match status" value="1"/>
</dbReference>
<dbReference type="GO" id="GO:0005524">
    <property type="term" value="F:ATP binding"/>
    <property type="evidence" value="ECO:0007669"/>
    <property type="project" value="UniProtKB-UniRule"/>
</dbReference>
<evidence type="ECO:0000256" key="3">
    <source>
        <dbReference type="ARBA" id="ARBA00005174"/>
    </source>
</evidence>
<evidence type="ECO:0000256" key="13">
    <source>
        <dbReference type="ARBA" id="ARBA00042864"/>
    </source>
</evidence>
<evidence type="ECO:0000256" key="11">
    <source>
        <dbReference type="ARBA" id="ARBA00038345"/>
    </source>
</evidence>
<dbReference type="Pfam" id="PF02844">
    <property type="entry name" value="GARS_N"/>
    <property type="match status" value="1"/>
</dbReference>
<gene>
    <name evidence="14 17" type="primary">purD</name>
    <name evidence="17" type="ORF">BACERE00221_01020</name>
</gene>
<evidence type="ECO:0000256" key="15">
    <source>
        <dbReference type="PROSITE-ProRule" id="PRU00409"/>
    </source>
</evidence>
<dbReference type="RefSeq" id="WP_076868384.1">
    <property type="nucleotide sequence ID" value="NZ_FWZC01000022.1"/>
</dbReference>
<comment type="cofactor">
    <cofactor evidence="1">
        <name>Mn(2+)</name>
        <dbReference type="ChEBI" id="CHEBI:29035"/>
    </cofactor>
</comment>
<keyword evidence="7 15" id="KW-0547">Nucleotide-binding</keyword>
<dbReference type="InterPro" id="IPR011054">
    <property type="entry name" value="Rudment_hybrid_motif"/>
</dbReference>
<dbReference type="FunFam" id="3.40.50.20:FF:000006">
    <property type="entry name" value="Phosphoribosylamine--glycine ligase, chloroplastic"/>
    <property type="match status" value="1"/>
</dbReference>
<comment type="caution">
    <text evidence="17">The sequence shown here is derived from an EMBL/GenBank/DDBJ whole genome shotgun (WGS) entry which is preliminary data.</text>
</comment>
<evidence type="ECO:0000313" key="17">
    <source>
        <dbReference type="EMBL" id="SMD83647.1"/>
    </source>
</evidence>
<dbReference type="FunFam" id="3.30.1490.20:FF:000006">
    <property type="entry name" value="phosphoribosylamine--glycine ligase, chloroplastic-like"/>
    <property type="match status" value="1"/>
</dbReference>
<dbReference type="InterPro" id="IPR013815">
    <property type="entry name" value="ATP_grasp_subdomain_1"/>
</dbReference>
<dbReference type="SUPFAM" id="SSF56059">
    <property type="entry name" value="Glutathione synthetase ATP-binding domain-like"/>
    <property type="match status" value="1"/>
</dbReference>
<evidence type="ECO:0000256" key="10">
    <source>
        <dbReference type="ARBA" id="ARBA00023211"/>
    </source>
</evidence>
<keyword evidence="6" id="KW-0479">Metal-binding</keyword>
<organism evidence="17 18">
    <name type="scientific">Bacillus paranthracis</name>
    <dbReference type="NCBI Taxonomy" id="2026186"/>
    <lineage>
        <taxon>Bacteria</taxon>
        <taxon>Bacillati</taxon>
        <taxon>Bacillota</taxon>
        <taxon>Bacilli</taxon>
        <taxon>Bacillales</taxon>
        <taxon>Bacillaceae</taxon>
        <taxon>Bacillus</taxon>
        <taxon>Bacillus cereus group</taxon>
    </lineage>
</organism>
<protein>
    <recommendedName>
        <fullName evidence="4 14">Phosphoribosylamine--glycine ligase</fullName>
        <ecNumber evidence="4 14">6.3.4.13</ecNumber>
    </recommendedName>
    <alternativeName>
        <fullName evidence="14">GARS</fullName>
    </alternativeName>
    <alternativeName>
        <fullName evidence="13 14">Phosphoribosylglycinamide synthetase</fullName>
    </alternativeName>
    <alternativeName>
        <fullName evidence="12 14">glycinamide ribonucleotide synthetase</fullName>
    </alternativeName>
</protein>
<keyword evidence="10" id="KW-0464">Manganese</keyword>
<dbReference type="SMART" id="SM01210">
    <property type="entry name" value="GARS_C"/>
    <property type="match status" value="1"/>
</dbReference>
<dbReference type="EC" id="6.3.4.13" evidence="4 14"/>
<comment type="catalytic activity">
    <reaction evidence="14">
        <text>5-phospho-beta-D-ribosylamine + glycine + ATP = N(1)-(5-phospho-beta-D-ribosyl)glycinamide + ADP + phosphate + H(+)</text>
        <dbReference type="Rhea" id="RHEA:17453"/>
        <dbReference type="ChEBI" id="CHEBI:15378"/>
        <dbReference type="ChEBI" id="CHEBI:30616"/>
        <dbReference type="ChEBI" id="CHEBI:43474"/>
        <dbReference type="ChEBI" id="CHEBI:57305"/>
        <dbReference type="ChEBI" id="CHEBI:58681"/>
        <dbReference type="ChEBI" id="CHEBI:143788"/>
        <dbReference type="ChEBI" id="CHEBI:456216"/>
        <dbReference type="EC" id="6.3.4.13"/>
    </reaction>
</comment>
<dbReference type="NCBIfam" id="TIGR00877">
    <property type="entry name" value="purD"/>
    <property type="match status" value="1"/>
</dbReference>
<dbReference type="EMBL" id="FWZC01000022">
    <property type="protein sequence ID" value="SMD83647.1"/>
    <property type="molecule type" value="Genomic_DNA"/>
</dbReference>
<dbReference type="GO" id="GO:0006189">
    <property type="term" value="P:'de novo' IMP biosynthetic process"/>
    <property type="evidence" value="ECO:0007669"/>
    <property type="project" value="UniProtKB-UniRule"/>
</dbReference>
<dbReference type="Gene3D" id="3.30.1490.20">
    <property type="entry name" value="ATP-grasp fold, A domain"/>
    <property type="match status" value="1"/>
</dbReference>
<evidence type="ECO:0000256" key="14">
    <source>
        <dbReference type="HAMAP-Rule" id="MF_00138"/>
    </source>
</evidence>
<sequence>MNVLVIGRGGREHALAWKFAQSEKVEKVYVAPGNEGMRDVATPVDIDENDFDALVLFAKENHVELTFVGPEIPLMNGIVDRFKEEGLRVFGPNKAAAVIEGSKAFTKELMKKYNIPTAAYETFTDYEEAVQYIQKVGAPIVIKADGLAAGKGVTVAMTLEEALQATKEMLQDVKFGEASKKVVIEEFLDGQEFSLMAFVNGTTVHPMVIAQDHKRAFDGDKGPNTGGMGAYSPVPQISESAVQEAIETVLHPTAKAMIQENRSFTGILYAGLILTNDGPKVIEFNARFGDPETEVVLPRLENDLVDVCNAVLDESELTLQWSEEAVIGVVLASKGYPEAYKKGEIIKGLDALQDVIVFHAGTAMKHGDFVTNGGRVLFVACKANSLQEAKDKVYKEIGKIESDGLFYRSDIGYRAIGHEMTRN</sequence>
<accession>A0A9X8S8K7</accession>
<comment type="cofactor">
    <cofactor evidence="2">
        <name>Mg(2+)</name>
        <dbReference type="ChEBI" id="CHEBI:18420"/>
    </cofactor>
</comment>
<dbReference type="InterPro" id="IPR016185">
    <property type="entry name" value="PreATP-grasp_dom_sf"/>
</dbReference>
<dbReference type="FunFam" id="3.30.470.20:FF:000018">
    <property type="entry name" value="Trifunctional purine biosynthetic protein adenosine-3"/>
    <property type="match status" value="1"/>
</dbReference>
<keyword evidence="8 14" id="KW-0658">Purine biosynthesis</keyword>
<dbReference type="FunFam" id="3.90.600.10:FF:000001">
    <property type="entry name" value="Trifunctional purine biosynthetic protein adenosine-3"/>
    <property type="match status" value="1"/>
</dbReference>
<dbReference type="PROSITE" id="PS50975">
    <property type="entry name" value="ATP_GRASP"/>
    <property type="match status" value="1"/>
</dbReference>